<dbReference type="GeneID" id="9591925"/>
<gene>
    <name evidence="3" type="ORF">SCHCODRAFT_83304</name>
</gene>
<keyword evidence="2" id="KW-0812">Transmembrane</keyword>
<dbReference type="EMBL" id="GL377311">
    <property type="protein sequence ID" value="EFI93251.1"/>
    <property type="molecule type" value="Genomic_DNA"/>
</dbReference>
<feature type="compositionally biased region" description="Basic and acidic residues" evidence="1">
    <location>
        <begin position="153"/>
        <end position="164"/>
    </location>
</feature>
<protein>
    <submittedName>
        <fullName evidence="3">Expressed protein</fullName>
    </submittedName>
</protein>
<dbReference type="HOGENOM" id="CLU_1205355_0_0_1"/>
<keyword evidence="4" id="KW-1185">Reference proteome</keyword>
<feature type="transmembrane region" description="Helical" evidence="2">
    <location>
        <begin position="46"/>
        <end position="68"/>
    </location>
</feature>
<name>D8QG90_SCHCM</name>
<dbReference type="VEuPathDB" id="FungiDB:SCHCODRAFT_02639335"/>
<organism evidence="4">
    <name type="scientific">Schizophyllum commune (strain H4-8 / FGSC 9210)</name>
    <name type="common">Split gill fungus</name>
    <dbReference type="NCBI Taxonomy" id="578458"/>
    <lineage>
        <taxon>Eukaryota</taxon>
        <taxon>Fungi</taxon>
        <taxon>Dikarya</taxon>
        <taxon>Basidiomycota</taxon>
        <taxon>Agaricomycotina</taxon>
        <taxon>Agaricomycetes</taxon>
        <taxon>Agaricomycetidae</taxon>
        <taxon>Agaricales</taxon>
        <taxon>Schizophyllaceae</taxon>
        <taxon>Schizophyllum</taxon>
    </lineage>
</organism>
<dbReference type="KEGG" id="scm:SCHCO_02639335"/>
<evidence type="ECO:0000313" key="4">
    <source>
        <dbReference type="Proteomes" id="UP000007431"/>
    </source>
</evidence>
<feature type="compositionally biased region" description="Polar residues" evidence="1">
    <location>
        <begin position="167"/>
        <end position="177"/>
    </location>
</feature>
<dbReference type="Proteomes" id="UP000007431">
    <property type="component" value="Unassembled WGS sequence"/>
</dbReference>
<feature type="compositionally biased region" description="Basic and acidic residues" evidence="1">
    <location>
        <begin position="213"/>
        <end position="230"/>
    </location>
</feature>
<evidence type="ECO:0000256" key="1">
    <source>
        <dbReference type="SAM" id="MobiDB-lite"/>
    </source>
</evidence>
<keyword evidence="2" id="KW-0472">Membrane</keyword>
<dbReference type="OrthoDB" id="10405125at2759"/>
<evidence type="ECO:0000313" key="3">
    <source>
        <dbReference type="EMBL" id="EFI93251.1"/>
    </source>
</evidence>
<proteinExistence type="predicted"/>
<feature type="region of interest" description="Disordered" evidence="1">
    <location>
        <begin position="129"/>
        <end position="230"/>
    </location>
</feature>
<reference evidence="3 4" key="1">
    <citation type="journal article" date="2010" name="Nat. Biotechnol.">
        <title>Genome sequence of the model mushroom Schizophyllum commune.</title>
        <authorList>
            <person name="Ohm R.A."/>
            <person name="de Jong J.F."/>
            <person name="Lugones L.G."/>
            <person name="Aerts A."/>
            <person name="Kothe E."/>
            <person name="Stajich J.E."/>
            <person name="de Vries R.P."/>
            <person name="Record E."/>
            <person name="Levasseur A."/>
            <person name="Baker S.E."/>
            <person name="Bartholomew K.A."/>
            <person name="Coutinho P.M."/>
            <person name="Erdmann S."/>
            <person name="Fowler T.J."/>
            <person name="Gathman A.C."/>
            <person name="Lombard V."/>
            <person name="Henrissat B."/>
            <person name="Knabe N."/>
            <person name="Kuees U."/>
            <person name="Lilly W.W."/>
            <person name="Lindquist E."/>
            <person name="Lucas S."/>
            <person name="Magnuson J.K."/>
            <person name="Piumi F."/>
            <person name="Raudaskoski M."/>
            <person name="Salamov A."/>
            <person name="Schmutz J."/>
            <person name="Schwarze F.W.M.R."/>
            <person name="vanKuyk P.A."/>
            <person name="Horton J.S."/>
            <person name="Grigoriev I.V."/>
            <person name="Woesten H.A.B."/>
        </authorList>
    </citation>
    <scope>NUCLEOTIDE SEQUENCE [LARGE SCALE GENOMIC DNA]</scope>
    <source>
        <strain evidence="4">H4-8 / FGSC 9210</strain>
    </source>
</reference>
<feature type="compositionally biased region" description="Low complexity" evidence="1">
    <location>
        <begin position="191"/>
        <end position="206"/>
    </location>
</feature>
<accession>D8QG90</accession>
<sequence length="230" mass="25137">MPFPLAILGTQRETAANLLRPYIEEGRLSESDAARTLDLVSADKTIFHRAVVPAAVGTAVSVVLYYAMSRRGYSLGKRVMVPAGVGTILGEFITIKRLRDDYAGWKNGLTDEPAMREVLRELMYANNRRREAPGSGPAPAPGRVQQQVQADAPVDRWSELRKEAGVTQPSSWDTLRQSKGRAGLPPPVAPASPIGAQAAAAASPPAEQLEMTPEERRFKEMMDRENRPSM</sequence>
<feature type="compositionally biased region" description="Low complexity" evidence="1">
    <location>
        <begin position="133"/>
        <end position="149"/>
    </location>
</feature>
<keyword evidence="2" id="KW-1133">Transmembrane helix</keyword>
<dbReference type="InParanoid" id="D8QG90"/>
<dbReference type="AlphaFoldDB" id="D8QG90"/>
<evidence type="ECO:0000256" key="2">
    <source>
        <dbReference type="SAM" id="Phobius"/>
    </source>
</evidence>